<reference evidence="1 2" key="1">
    <citation type="submission" date="2019-04" db="EMBL/GenBank/DDBJ databases">
        <title>Friends and foes A comparative genomics study of 23 Aspergillus species from section Flavi.</title>
        <authorList>
            <consortium name="DOE Joint Genome Institute"/>
            <person name="Kjaerbolling I."/>
            <person name="Vesth T."/>
            <person name="Frisvad J.C."/>
            <person name="Nybo J.L."/>
            <person name="Theobald S."/>
            <person name="Kildgaard S."/>
            <person name="Isbrandt T."/>
            <person name="Kuo A."/>
            <person name="Sato A."/>
            <person name="Lyhne E.K."/>
            <person name="Kogle M.E."/>
            <person name="Wiebenga A."/>
            <person name="Kun R.S."/>
            <person name="Lubbers R.J."/>
            <person name="Makela M.R."/>
            <person name="Barry K."/>
            <person name="Chovatia M."/>
            <person name="Clum A."/>
            <person name="Daum C."/>
            <person name="Haridas S."/>
            <person name="He G."/>
            <person name="LaButti K."/>
            <person name="Lipzen A."/>
            <person name="Mondo S."/>
            <person name="Riley R."/>
            <person name="Salamov A."/>
            <person name="Simmons B.A."/>
            <person name="Magnuson J.K."/>
            <person name="Henrissat B."/>
            <person name="Mortensen U.H."/>
            <person name="Larsen T.O."/>
            <person name="Devries R.P."/>
            <person name="Grigoriev I.V."/>
            <person name="Machida M."/>
            <person name="Baker S.E."/>
            <person name="Andersen M.R."/>
        </authorList>
    </citation>
    <scope>NUCLEOTIDE SEQUENCE [LARGE SCALE GENOMIC DNA]</scope>
    <source>
        <strain evidence="1 2">IBT 18842</strain>
    </source>
</reference>
<dbReference type="Pfam" id="PF04646">
    <property type="entry name" value="DUF604"/>
    <property type="match status" value="1"/>
</dbReference>
<accession>A0A5N6TUM2</accession>
<gene>
    <name evidence="1" type="ORF">BDV25DRAFT_129929</name>
</gene>
<dbReference type="Gene3D" id="3.90.550.50">
    <property type="match status" value="1"/>
</dbReference>
<evidence type="ECO:0000313" key="2">
    <source>
        <dbReference type="Proteomes" id="UP000325780"/>
    </source>
</evidence>
<keyword evidence="2" id="KW-1185">Reference proteome</keyword>
<dbReference type="EMBL" id="ML742106">
    <property type="protein sequence ID" value="KAE8149997.1"/>
    <property type="molecule type" value="Genomic_DNA"/>
</dbReference>
<dbReference type="InterPro" id="IPR006740">
    <property type="entry name" value="DUF604"/>
</dbReference>
<evidence type="ECO:0000313" key="1">
    <source>
        <dbReference type="EMBL" id="KAE8149997.1"/>
    </source>
</evidence>
<name>A0A5N6TUM2_ASPAV</name>
<protein>
    <recommendedName>
        <fullName evidence="3">Glycosyltransferase family 31 protein</fullName>
    </recommendedName>
</protein>
<sequence>MFQNGHLMTYELRYHLNSYPSTWSDHRSNRTCFADLHALRRFGFNASVDYDQRETIVTRTKGFTRYSDNINARIPAYRTISLNRVDNRRRPPLNPVRSPINLEAPLPLPPPNASHLLFGVATTLDRLNAFLTPIALWAADTDARVIAVIEPDRRKGRLMRQVKHLGIHLKIIESTAGFLDRHFSLIQMLYIHQDTQTKWVALIDDDTFFSSMSNLYIGAVTEDFKQLHECSYMAYGGAGIFLSVPLLNQLNEVYYQCSFSQETGDRRVAQCIYTHTMTKLTWERRLYQLDVHDASGFYESGRVLPLSLHHWKSWYEADVAAMGAVASICGDDCQLRRWQLSNNSFLINGFSIEHGTNWDSSDSPDRYAYSLGPLRPRDAHKISLRLKHVISGKGSVRQIYTRELDRRNPQVIEIIWRVDN</sequence>
<dbReference type="Proteomes" id="UP000325780">
    <property type="component" value="Unassembled WGS sequence"/>
</dbReference>
<dbReference type="PANTHER" id="PTHR10811">
    <property type="entry name" value="FRINGE-RELATED"/>
    <property type="match status" value="1"/>
</dbReference>
<dbReference type="AlphaFoldDB" id="A0A5N6TUM2"/>
<evidence type="ECO:0008006" key="3">
    <source>
        <dbReference type="Google" id="ProtNLM"/>
    </source>
</evidence>
<dbReference type="OrthoDB" id="414175at2759"/>
<organism evidence="1 2">
    <name type="scientific">Aspergillus avenaceus</name>
    <dbReference type="NCBI Taxonomy" id="36643"/>
    <lineage>
        <taxon>Eukaryota</taxon>
        <taxon>Fungi</taxon>
        <taxon>Dikarya</taxon>
        <taxon>Ascomycota</taxon>
        <taxon>Pezizomycotina</taxon>
        <taxon>Eurotiomycetes</taxon>
        <taxon>Eurotiomycetidae</taxon>
        <taxon>Eurotiales</taxon>
        <taxon>Aspergillaceae</taxon>
        <taxon>Aspergillus</taxon>
        <taxon>Aspergillus subgen. Circumdati</taxon>
    </lineage>
</organism>
<proteinExistence type="predicted"/>